<reference evidence="2" key="1">
    <citation type="submission" date="2020-10" db="EMBL/GenBank/DDBJ databases">
        <title>High-Quality Genome Resource of Clonostachys rosea strain S41 by Oxford Nanopore Long-Read Sequencing.</title>
        <authorList>
            <person name="Wang H."/>
        </authorList>
    </citation>
    <scope>NUCLEOTIDE SEQUENCE</scope>
    <source>
        <strain evidence="2">S41</strain>
    </source>
</reference>
<gene>
    <name evidence="2" type="ORF">IM811_004085</name>
</gene>
<proteinExistence type="predicted"/>
<evidence type="ECO:0000313" key="2">
    <source>
        <dbReference type="EMBL" id="KAF9745784.1"/>
    </source>
</evidence>
<name>A0A8H7N2B9_BIOOC</name>
<protein>
    <recommendedName>
        <fullName evidence="4">Cyanovirin-N domain-containing protein</fullName>
    </recommendedName>
</protein>
<evidence type="ECO:0000256" key="1">
    <source>
        <dbReference type="SAM" id="SignalP"/>
    </source>
</evidence>
<feature type="chain" id="PRO_5034970710" description="Cyanovirin-N domain-containing protein" evidence="1">
    <location>
        <begin position="28"/>
        <end position="177"/>
    </location>
</feature>
<evidence type="ECO:0008006" key="4">
    <source>
        <dbReference type="Google" id="ProtNLM"/>
    </source>
</evidence>
<keyword evidence="1" id="KW-0732">Signal</keyword>
<comment type="caution">
    <text evidence="2">The sequence shown here is derived from an EMBL/GenBank/DDBJ whole genome shotgun (WGS) entry which is preliminary data.</text>
</comment>
<feature type="signal peptide" evidence="1">
    <location>
        <begin position="1"/>
        <end position="27"/>
    </location>
</feature>
<dbReference type="AlphaFoldDB" id="A0A8H7N2B9"/>
<organism evidence="2 3">
    <name type="scientific">Bionectria ochroleuca</name>
    <name type="common">Gliocladium roseum</name>
    <dbReference type="NCBI Taxonomy" id="29856"/>
    <lineage>
        <taxon>Eukaryota</taxon>
        <taxon>Fungi</taxon>
        <taxon>Dikarya</taxon>
        <taxon>Ascomycota</taxon>
        <taxon>Pezizomycotina</taxon>
        <taxon>Sordariomycetes</taxon>
        <taxon>Hypocreomycetidae</taxon>
        <taxon>Hypocreales</taxon>
        <taxon>Bionectriaceae</taxon>
        <taxon>Clonostachys</taxon>
    </lineage>
</organism>
<sequence>MGWYSVSSWKCMLLCLVSVPSTFNLEADTMPHLELPSRIQIQCSDGMRLKQLGSSSISLSSGNASTRETKRLANDGILGASTHLLQSKVLVLRHCYFEKKSPLARAWSSRQSRCSNCDLACILIIKGHPRIAQHPSCRGEVIAEVQEATHDLDRSTEAEAIHVVFRTRIQQEGEEQS</sequence>
<evidence type="ECO:0000313" key="3">
    <source>
        <dbReference type="Proteomes" id="UP000616885"/>
    </source>
</evidence>
<accession>A0A8H7N2B9</accession>
<dbReference type="Proteomes" id="UP000616885">
    <property type="component" value="Unassembled WGS sequence"/>
</dbReference>
<dbReference type="EMBL" id="JADCTT010000012">
    <property type="protein sequence ID" value="KAF9745784.1"/>
    <property type="molecule type" value="Genomic_DNA"/>
</dbReference>